<dbReference type="AlphaFoldDB" id="A0A1E3BQY4"/>
<dbReference type="EMBL" id="JXNT01000001">
    <property type="protein sequence ID" value="ODM23393.1"/>
    <property type="molecule type" value="Genomic_DNA"/>
</dbReference>
<feature type="transmembrane region" description="Helical" evidence="1">
    <location>
        <begin position="93"/>
        <end position="116"/>
    </location>
</feature>
<keyword evidence="3" id="KW-1185">Reference proteome</keyword>
<sequence length="313" mass="35959">MQYMTKILLFIGIGMFVLTIGMWFACKKYHPTYGISGTGIDGLPLPVQVVELGRGWEWWPSVLWQVIWAWIAAPILLWRAWGIRDTMGWRTQTIACCISSLHAPPMFLIASYVPAFAKANAYFTPSQWIHLSIITWEIFTVFVPIYEVVRQWILSKKNVGLERVEQMSSSTLAEKGQTSVFSDECMGDRLLTKDALDHVLSKNLEALQDFAALKDFSGQNVAFLTCTASWKSSWPESPNEEQLLGTYNQALWIYTTFISPRDAEFPISSQAFKHLQSIFEKPARILCLRRGKRKSRDAIRSRLFYTPAARRWR</sequence>
<keyword evidence="1" id="KW-0472">Membrane</keyword>
<gene>
    <name evidence="2" type="ORF">SI65_00982</name>
</gene>
<feature type="transmembrane region" description="Helical" evidence="1">
    <location>
        <begin position="128"/>
        <end position="149"/>
    </location>
</feature>
<dbReference type="Proteomes" id="UP000094569">
    <property type="component" value="Unassembled WGS sequence"/>
</dbReference>
<evidence type="ECO:0008006" key="4">
    <source>
        <dbReference type="Google" id="ProtNLM"/>
    </source>
</evidence>
<dbReference type="STRING" id="573508.A0A1E3BQY4"/>
<evidence type="ECO:0000256" key="1">
    <source>
        <dbReference type="SAM" id="Phobius"/>
    </source>
</evidence>
<accession>A0A1E3BQY4</accession>
<keyword evidence="1" id="KW-0812">Transmembrane</keyword>
<protein>
    <recommendedName>
        <fullName evidence="4">RGS domain-containing protein</fullName>
    </recommendedName>
</protein>
<dbReference type="VEuPathDB" id="FungiDB:SI65_00982"/>
<dbReference type="PROSITE" id="PS51257">
    <property type="entry name" value="PROKAR_LIPOPROTEIN"/>
    <property type="match status" value="1"/>
</dbReference>
<evidence type="ECO:0000313" key="3">
    <source>
        <dbReference type="Proteomes" id="UP000094569"/>
    </source>
</evidence>
<proteinExistence type="predicted"/>
<organism evidence="2 3">
    <name type="scientific">Aspergillus cristatus</name>
    <name type="common">Chinese Fuzhuan brick tea-fermentation fungus</name>
    <name type="synonym">Eurotium cristatum</name>
    <dbReference type="NCBI Taxonomy" id="573508"/>
    <lineage>
        <taxon>Eukaryota</taxon>
        <taxon>Fungi</taxon>
        <taxon>Dikarya</taxon>
        <taxon>Ascomycota</taxon>
        <taxon>Pezizomycotina</taxon>
        <taxon>Eurotiomycetes</taxon>
        <taxon>Eurotiomycetidae</taxon>
        <taxon>Eurotiales</taxon>
        <taxon>Aspergillaceae</taxon>
        <taxon>Aspergillus</taxon>
        <taxon>Aspergillus subgen. Aspergillus</taxon>
    </lineage>
</organism>
<dbReference type="OrthoDB" id="5313079at2759"/>
<comment type="caution">
    <text evidence="2">The sequence shown here is derived from an EMBL/GenBank/DDBJ whole genome shotgun (WGS) entry which is preliminary data.</text>
</comment>
<keyword evidence="1" id="KW-1133">Transmembrane helix</keyword>
<evidence type="ECO:0000313" key="2">
    <source>
        <dbReference type="EMBL" id="ODM23393.1"/>
    </source>
</evidence>
<reference evidence="2 3" key="1">
    <citation type="journal article" date="2016" name="BMC Genomics">
        <title>Comparative genomic and transcriptomic analyses of the Fuzhuan brick tea-fermentation fungus Aspergillus cristatus.</title>
        <authorList>
            <person name="Ge Y."/>
            <person name="Wang Y."/>
            <person name="Liu Y."/>
            <person name="Tan Y."/>
            <person name="Ren X."/>
            <person name="Zhang X."/>
            <person name="Hyde K.D."/>
            <person name="Liu Y."/>
            <person name="Liu Z."/>
        </authorList>
    </citation>
    <scope>NUCLEOTIDE SEQUENCE [LARGE SCALE GENOMIC DNA]</scope>
    <source>
        <strain evidence="2 3">GZAAS20.1005</strain>
    </source>
</reference>
<feature type="transmembrane region" description="Helical" evidence="1">
    <location>
        <begin position="7"/>
        <end position="25"/>
    </location>
</feature>
<name>A0A1E3BQY4_ASPCR</name>
<feature type="transmembrane region" description="Helical" evidence="1">
    <location>
        <begin position="62"/>
        <end position="81"/>
    </location>
</feature>